<gene>
    <name evidence="2" type="ORF">BKA55DRAFT_692388</name>
</gene>
<comment type="caution">
    <text evidence="2">The sequence shown here is derived from an EMBL/GenBank/DDBJ whole genome shotgun (WGS) entry which is preliminary data.</text>
</comment>
<organism evidence="2 3">
    <name type="scientific">Fusarium redolens</name>
    <dbReference type="NCBI Taxonomy" id="48865"/>
    <lineage>
        <taxon>Eukaryota</taxon>
        <taxon>Fungi</taxon>
        <taxon>Dikarya</taxon>
        <taxon>Ascomycota</taxon>
        <taxon>Pezizomycotina</taxon>
        <taxon>Sordariomycetes</taxon>
        <taxon>Hypocreomycetidae</taxon>
        <taxon>Hypocreales</taxon>
        <taxon>Nectriaceae</taxon>
        <taxon>Fusarium</taxon>
        <taxon>Fusarium redolens species complex</taxon>
    </lineage>
</organism>
<dbReference type="OrthoDB" id="5184433at2759"/>
<evidence type="ECO:0000256" key="1">
    <source>
        <dbReference type="SAM" id="SignalP"/>
    </source>
</evidence>
<dbReference type="RefSeq" id="XP_046047814.1">
    <property type="nucleotide sequence ID" value="XM_046199776.1"/>
</dbReference>
<sequence>MKTAFVVTAFIASALARSFNLAVAKSEFRQLNDRFVAAKDGHFVVTKDIAPGEFKGGNGELKLSPGKKVYAGPTGHIGYFTGSSKAPKGFVIKGCSKTPADGEVHWTKGAVFACPNVSFNIGTPTEYQLFANHEGTPTGQADNCFNIHLSIEETK</sequence>
<evidence type="ECO:0000313" key="3">
    <source>
        <dbReference type="Proteomes" id="UP000720189"/>
    </source>
</evidence>
<keyword evidence="3" id="KW-1185">Reference proteome</keyword>
<feature type="signal peptide" evidence="1">
    <location>
        <begin position="1"/>
        <end position="16"/>
    </location>
</feature>
<feature type="chain" id="PRO_5040236014" evidence="1">
    <location>
        <begin position="17"/>
        <end position="155"/>
    </location>
</feature>
<dbReference type="EMBL" id="JAGMUX010000011">
    <property type="protein sequence ID" value="KAH7244591.1"/>
    <property type="molecule type" value="Genomic_DNA"/>
</dbReference>
<dbReference type="Proteomes" id="UP000720189">
    <property type="component" value="Unassembled WGS sequence"/>
</dbReference>
<dbReference type="AlphaFoldDB" id="A0A9P9GSQ7"/>
<accession>A0A9P9GSQ7</accession>
<evidence type="ECO:0000313" key="2">
    <source>
        <dbReference type="EMBL" id="KAH7244591.1"/>
    </source>
</evidence>
<dbReference type="GeneID" id="70229730"/>
<name>A0A9P9GSQ7_FUSRE</name>
<reference evidence="2" key="1">
    <citation type="journal article" date="2021" name="Nat. Commun.">
        <title>Genetic determinants of endophytism in the Arabidopsis root mycobiome.</title>
        <authorList>
            <person name="Mesny F."/>
            <person name="Miyauchi S."/>
            <person name="Thiergart T."/>
            <person name="Pickel B."/>
            <person name="Atanasova L."/>
            <person name="Karlsson M."/>
            <person name="Huettel B."/>
            <person name="Barry K.W."/>
            <person name="Haridas S."/>
            <person name="Chen C."/>
            <person name="Bauer D."/>
            <person name="Andreopoulos W."/>
            <person name="Pangilinan J."/>
            <person name="LaButti K."/>
            <person name="Riley R."/>
            <person name="Lipzen A."/>
            <person name="Clum A."/>
            <person name="Drula E."/>
            <person name="Henrissat B."/>
            <person name="Kohler A."/>
            <person name="Grigoriev I.V."/>
            <person name="Martin F.M."/>
            <person name="Hacquard S."/>
        </authorList>
    </citation>
    <scope>NUCLEOTIDE SEQUENCE</scope>
    <source>
        <strain evidence="2">MPI-CAGE-AT-0023</strain>
    </source>
</reference>
<keyword evidence="1" id="KW-0732">Signal</keyword>
<proteinExistence type="predicted"/>
<protein>
    <submittedName>
        <fullName evidence="2">Uncharacterized protein</fullName>
    </submittedName>
</protein>